<dbReference type="SUPFAM" id="SSF141739">
    <property type="entry name" value="MFPT repeat-like"/>
    <property type="match status" value="1"/>
</dbReference>
<accession>A0A3P7PSX8</accession>
<sequence>MANFGANNQENAGPEIGSMQMLTVPEASSMGLEYQWMTIAEGKSGWTTVHVGNAAPVIIVDEKGNEYLGNYDLSKDKASFGFGGKEKIYMGGKASGFKVLHKRRIN</sequence>
<dbReference type="Pfam" id="PF12150">
    <property type="entry name" value="MFP2b"/>
    <property type="match status" value="1"/>
</dbReference>
<evidence type="ECO:0000313" key="2">
    <source>
        <dbReference type="Proteomes" id="UP000271889"/>
    </source>
</evidence>
<dbReference type="Proteomes" id="UP000271889">
    <property type="component" value="Unassembled WGS sequence"/>
</dbReference>
<organism evidence="1 2">
    <name type="scientific">Cylicostephanus goldi</name>
    <name type="common">Nematode worm</name>
    <dbReference type="NCBI Taxonomy" id="71465"/>
    <lineage>
        <taxon>Eukaryota</taxon>
        <taxon>Metazoa</taxon>
        <taxon>Ecdysozoa</taxon>
        <taxon>Nematoda</taxon>
        <taxon>Chromadorea</taxon>
        <taxon>Rhabditida</taxon>
        <taxon>Rhabditina</taxon>
        <taxon>Rhabditomorpha</taxon>
        <taxon>Strongyloidea</taxon>
        <taxon>Strongylidae</taxon>
        <taxon>Cylicostephanus</taxon>
    </lineage>
</organism>
<name>A0A3P7PSX8_CYLGO</name>
<gene>
    <name evidence="1" type="ORF">CGOC_LOCUS9428</name>
</gene>
<keyword evidence="2" id="KW-1185">Reference proteome</keyword>
<reference evidence="1 2" key="1">
    <citation type="submission" date="2018-11" db="EMBL/GenBank/DDBJ databases">
        <authorList>
            <consortium name="Pathogen Informatics"/>
        </authorList>
    </citation>
    <scope>NUCLEOTIDE SEQUENCE [LARGE SCALE GENOMIC DNA]</scope>
</reference>
<dbReference type="EMBL" id="UYRV01106904">
    <property type="protein sequence ID" value="VDN22872.1"/>
    <property type="molecule type" value="Genomic_DNA"/>
</dbReference>
<protein>
    <submittedName>
        <fullName evidence="1">Uncharacterized protein</fullName>
    </submittedName>
</protein>
<proteinExistence type="predicted"/>
<dbReference type="OrthoDB" id="5772941at2759"/>
<dbReference type="AlphaFoldDB" id="A0A3P7PSX8"/>
<dbReference type="InterPro" id="IPR021010">
    <property type="entry name" value="Cytosolic_motility_protein"/>
</dbReference>
<dbReference type="PANTHER" id="PTHR31578">
    <property type="entry name" value="PROTEIN CBG21223-RELATED"/>
    <property type="match status" value="1"/>
</dbReference>
<dbReference type="PANTHER" id="PTHR31578:SF3">
    <property type="entry name" value="NEMATODE SPECIFIC PEPTIDE FAMILY"/>
    <property type="match status" value="1"/>
</dbReference>
<evidence type="ECO:0000313" key="1">
    <source>
        <dbReference type="EMBL" id="VDN22872.1"/>
    </source>
</evidence>